<dbReference type="EMBL" id="HBEF01004895">
    <property type="protein sequence ID" value="CAD8330917.1"/>
    <property type="molecule type" value="Transcribed_RNA"/>
</dbReference>
<evidence type="ECO:0000256" key="3">
    <source>
        <dbReference type="ARBA" id="ARBA00022989"/>
    </source>
</evidence>
<evidence type="ECO:0000313" key="7">
    <source>
        <dbReference type="EMBL" id="CAD8330917.1"/>
    </source>
</evidence>
<dbReference type="InterPro" id="IPR013946">
    <property type="entry name" value="NCA2-like"/>
</dbReference>
<reference evidence="7" key="1">
    <citation type="submission" date="2021-01" db="EMBL/GenBank/DDBJ databases">
        <authorList>
            <person name="Corre E."/>
            <person name="Pelletier E."/>
            <person name="Niang G."/>
            <person name="Scheremetjew M."/>
            <person name="Finn R."/>
            <person name="Kale V."/>
            <person name="Holt S."/>
            <person name="Cochrane G."/>
            <person name="Meng A."/>
            <person name="Brown T."/>
            <person name="Cohen L."/>
        </authorList>
    </citation>
    <scope>NUCLEOTIDE SEQUENCE</scope>
    <source>
        <strain evidence="7">CCMP3328</strain>
    </source>
</reference>
<evidence type="ECO:0000256" key="6">
    <source>
        <dbReference type="SAM" id="Phobius"/>
    </source>
</evidence>
<evidence type="ECO:0000256" key="2">
    <source>
        <dbReference type="ARBA" id="ARBA00022692"/>
    </source>
</evidence>
<accession>A0A7R9WQD0</accession>
<keyword evidence="3 6" id="KW-1133">Transmembrane helix</keyword>
<dbReference type="PANTHER" id="PTHR28234:SF1">
    <property type="entry name" value="NUCLEAR CONTROL OF ATPASE PROTEIN 2"/>
    <property type="match status" value="1"/>
</dbReference>
<proteinExistence type="predicted"/>
<name>A0A7R9WQD0_9STRA</name>
<keyword evidence="4" id="KW-0496">Mitochondrion</keyword>
<evidence type="ECO:0000256" key="5">
    <source>
        <dbReference type="ARBA" id="ARBA00023136"/>
    </source>
</evidence>
<keyword evidence="2 6" id="KW-0812">Transmembrane</keyword>
<comment type="subcellular location">
    <subcellularLocation>
        <location evidence="1">Mitochondrion membrane</location>
        <topology evidence="1">Multi-pass membrane protein</topology>
    </subcellularLocation>
</comment>
<dbReference type="AlphaFoldDB" id="A0A7R9WQD0"/>
<organism evidence="7">
    <name type="scientific">Craspedostauros australis</name>
    <dbReference type="NCBI Taxonomy" id="1486917"/>
    <lineage>
        <taxon>Eukaryota</taxon>
        <taxon>Sar</taxon>
        <taxon>Stramenopiles</taxon>
        <taxon>Ochrophyta</taxon>
        <taxon>Bacillariophyta</taxon>
        <taxon>Bacillariophyceae</taxon>
        <taxon>Bacillariophycidae</taxon>
        <taxon>Naviculales</taxon>
        <taxon>Naviculaceae</taxon>
        <taxon>Craspedostauros</taxon>
    </lineage>
</organism>
<evidence type="ECO:0000256" key="4">
    <source>
        <dbReference type="ARBA" id="ARBA00023128"/>
    </source>
</evidence>
<gene>
    <name evidence="7" type="ORF">CAUS1442_LOCUS3016</name>
</gene>
<protein>
    <submittedName>
        <fullName evidence="7">Uncharacterized protein</fullName>
    </submittedName>
</protein>
<dbReference type="PANTHER" id="PTHR28234">
    <property type="entry name" value="NUCLEAR CONTROL OF ATPASE PROTEIN 2"/>
    <property type="match status" value="1"/>
</dbReference>
<keyword evidence="5 6" id="KW-0472">Membrane</keyword>
<feature type="transmembrane region" description="Helical" evidence="6">
    <location>
        <begin position="20"/>
        <end position="38"/>
    </location>
</feature>
<dbReference type="GO" id="GO:0005741">
    <property type="term" value="C:mitochondrial outer membrane"/>
    <property type="evidence" value="ECO:0007669"/>
    <property type="project" value="TreeGrafter"/>
</dbReference>
<dbReference type="Pfam" id="PF08637">
    <property type="entry name" value="NCA2"/>
    <property type="match status" value="1"/>
</dbReference>
<evidence type="ECO:0000256" key="1">
    <source>
        <dbReference type="ARBA" id="ARBA00004225"/>
    </source>
</evidence>
<sequence>MMNALVALDDMQASNNMNMNLAAVTPAVFLIYACQRMLRFVRYALLKLGKSKEETYGSFQHGLLEMERLLVMRDNSSSYQTPMLRHDSVAGAGPAQQTRGGLRHDGIVLRSDDLGMMMLHIHELRTILWRDRRRFSSNDIRSVAEDLAELAGERGTLM</sequence>